<gene>
    <name evidence="2" type="ORF">DQQ10_10995</name>
</gene>
<evidence type="ECO:0000313" key="3">
    <source>
        <dbReference type="Proteomes" id="UP000251889"/>
    </source>
</evidence>
<keyword evidence="1" id="KW-0732">Signal</keyword>
<proteinExistence type="predicted"/>
<evidence type="ECO:0000256" key="1">
    <source>
        <dbReference type="SAM" id="SignalP"/>
    </source>
</evidence>
<dbReference type="AlphaFoldDB" id="A0A364Y3N3"/>
<evidence type="ECO:0008006" key="4">
    <source>
        <dbReference type="Google" id="ProtNLM"/>
    </source>
</evidence>
<organism evidence="2 3">
    <name type="scientific">Pseudochryseolinea flava</name>
    <dbReference type="NCBI Taxonomy" id="2059302"/>
    <lineage>
        <taxon>Bacteria</taxon>
        <taxon>Pseudomonadati</taxon>
        <taxon>Bacteroidota</taxon>
        <taxon>Cytophagia</taxon>
        <taxon>Cytophagales</taxon>
        <taxon>Fulvivirgaceae</taxon>
        <taxon>Pseudochryseolinea</taxon>
    </lineage>
</organism>
<dbReference type="Proteomes" id="UP000251889">
    <property type="component" value="Unassembled WGS sequence"/>
</dbReference>
<dbReference type="EMBL" id="QMFY01000004">
    <property type="protein sequence ID" value="RAW01420.1"/>
    <property type="molecule type" value="Genomic_DNA"/>
</dbReference>
<comment type="caution">
    <text evidence="2">The sequence shown here is derived from an EMBL/GenBank/DDBJ whole genome shotgun (WGS) entry which is preliminary data.</text>
</comment>
<evidence type="ECO:0000313" key="2">
    <source>
        <dbReference type="EMBL" id="RAW01420.1"/>
    </source>
</evidence>
<protein>
    <recommendedName>
        <fullName evidence="4">Type IX secretion system membrane protein PorP/SprF</fullName>
    </recommendedName>
</protein>
<sequence>MIMTRFFKLTLCLVLISGYCSAQQYPVFTQYFFNELVINPAYAGAHVKFSATAMYRNQWVNFPGAPRTFSFSSHVALMKNKIGVGLMVNHDEIGSYGNDNVYASYAYKIHFPKATLAMGLQAGFNFIGADYSKLNLQDPGDASFVPINDFKPNFGAGLYYNKKNWFVGFSVPFILNNRLDEQPFESAIAEVIERRYYMLRTGVILPLDRAGNVKLNPSILLRSQEGQPLSLDINNAFIFYDLLSVGLAWRSGDVIGDSFITFLDLKISEKIHFAYSYDWTQSDISRFSNGSHEFMLNFRSIFRGVHKNPECPSYYNYR</sequence>
<feature type="chain" id="PRO_5016610843" description="Type IX secretion system membrane protein PorP/SprF" evidence="1">
    <location>
        <begin position="23"/>
        <end position="318"/>
    </location>
</feature>
<name>A0A364Y3N3_9BACT</name>
<reference evidence="2 3" key="1">
    <citation type="submission" date="2018-06" db="EMBL/GenBank/DDBJ databases">
        <title>Chryseolinea flavus sp. nov., a member of the phylum Bacteroidetes isolated from soil.</title>
        <authorList>
            <person name="Li Y."/>
            <person name="Wang J."/>
        </authorList>
    </citation>
    <scope>NUCLEOTIDE SEQUENCE [LARGE SCALE GENOMIC DNA]</scope>
    <source>
        <strain evidence="2 3">SDU1-6</strain>
    </source>
</reference>
<feature type="signal peptide" evidence="1">
    <location>
        <begin position="1"/>
        <end position="22"/>
    </location>
</feature>
<keyword evidence="3" id="KW-1185">Reference proteome</keyword>
<accession>A0A364Y3N3</accession>
<dbReference type="NCBIfam" id="TIGR03519">
    <property type="entry name" value="T9SS_PorP_fam"/>
    <property type="match status" value="1"/>
</dbReference>
<dbReference type="Pfam" id="PF11751">
    <property type="entry name" value="PorP_SprF"/>
    <property type="match status" value="1"/>
</dbReference>
<dbReference type="OrthoDB" id="1118477at2"/>
<dbReference type="InterPro" id="IPR019861">
    <property type="entry name" value="PorP/SprF_Bacteroidetes"/>
</dbReference>